<dbReference type="SUPFAM" id="SSF56808">
    <property type="entry name" value="Ribosomal protein L1"/>
    <property type="match status" value="1"/>
</dbReference>
<dbReference type="GO" id="GO:0005840">
    <property type="term" value="C:ribosome"/>
    <property type="evidence" value="ECO:0007669"/>
    <property type="project" value="UniProtKB-KW"/>
</dbReference>
<name>A0A5C5FQG5_9BASI</name>
<evidence type="ECO:0000313" key="3">
    <source>
        <dbReference type="Proteomes" id="UP000311382"/>
    </source>
</evidence>
<dbReference type="EMBL" id="SOZI01000111">
    <property type="protein sequence ID" value="TNY19043.1"/>
    <property type="molecule type" value="Genomic_DNA"/>
</dbReference>
<comment type="caution">
    <text evidence="2">The sequence shown here is derived from an EMBL/GenBank/DDBJ whole genome shotgun (WGS) entry which is preliminary data.</text>
</comment>
<feature type="region of interest" description="Disordered" evidence="1">
    <location>
        <begin position="1"/>
        <end position="23"/>
    </location>
</feature>
<dbReference type="AlphaFoldDB" id="A0A5C5FQG5"/>
<keyword evidence="2" id="KW-0687">Ribonucleoprotein</keyword>
<dbReference type="Pfam" id="PF00687">
    <property type="entry name" value="Ribosomal_L1"/>
    <property type="match status" value="1"/>
</dbReference>
<feature type="region of interest" description="Disordered" evidence="1">
    <location>
        <begin position="299"/>
        <end position="412"/>
    </location>
</feature>
<feature type="compositionally biased region" description="Basic residues" evidence="1">
    <location>
        <begin position="399"/>
        <end position="412"/>
    </location>
</feature>
<sequence length="412" mass="45408">MSAIATVTSTSSSSQAPPPLWKPASVAPRALPALPALDDLPVSQTQCDKAMNALVKHVDKVQKKRDDEDLLGEQDEKVFLVVGLKQAPKREVHKPVRIAVPHPVLNPRVQPVTLFVKDPQRFYKDLLAELKVGFITRVVGLDKLRTKHKTFEAKRQLLKEGELFLVDDRVTVEVGKCLGKMWRDAKKQPIPVALQRKDLKAELERAVASTYMNVTTGTSLSIKLGSTTQLTAAELLSNLRAVLPHIATRIPQAPSTFSNVQSLHLKSSTSVALPIYNAALSTRFDPVEEGDEVRAARDLAQRRKEEERRRREEREAEKERRRLERAATREGKGRAEKREREDEDGEGAEAGGEEAPVAEAAPPAAEEDKVDEAPKPKAKKAKKESTTSPAATKEDKKAAKPKKAAAAKKAKA</sequence>
<protein>
    <submittedName>
        <fullName evidence="2">Ribosomal protein L1</fullName>
    </submittedName>
</protein>
<organism evidence="2 3">
    <name type="scientific">Rhodotorula diobovata</name>
    <dbReference type="NCBI Taxonomy" id="5288"/>
    <lineage>
        <taxon>Eukaryota</taxon>
        <taxon>Fungi</taxon>
        <taxon>Dikarya</taxon>
        <taxon>Basidiomycota</taxon>
        <taxon>Pucciniomycotina</taxon>
        <taxon>Microbotryomycetes</taxon>
        <taxon>Sporidiobolales</taxon>
        <taxon>Sporidiobolaceae</taxon>
        <taxon>Rhodotorula</taxon>
    </lineage>
</organism>
<keyword evidence="3" id="KW-1185">Reference proteome</keyword>
<dbReference type="InterPro" id="IPR028364">
    <property type="entry name" value="Ribosomal_uL1/biogenesis"/>
</dbReference>
<dbReference type="OrthoDB" id="10251727at2759"/>
<feature type="compositionally biased region" description="Low complexity" evidence="1">
    <location>
        <begin position="353"/>
        <end position="364"/>
    </location>
</feature>
<dbReference type="InterPro" id="IPR016095">
    <property type="entry name" value="Ribosomal_uL1_3-a/b-sand"/>
</dbReference>
<feature type="compositionally biased region" description="Basic and acidic residues" evidence="1">
    <location>
        <begin position="299"/>
        <end position="340"/>
    </location>
</feature>
<dbReference type="InterPro" id="IPR023674">
    <property type="entry name" value="Ribosomal_uL1-like"/>
</dbReference>
<proteinExistence type="predicted"/>
<reference evidence="2 3" key="1">
    <citation type="submission" date="2019-03" db="EMBL/GenBank/DDBJ databases">
        <title>Rhodosporidium diobovatum UCD-FST 08-225 genome sequencing, assembly, and annotation.</title>
        <authorList>
            <person name="Fakankun I.U."/>
            <person name="Fristensky B."/>
            <person name="Levin D.B."/>
        </authorList>
    </citation>
    <scope>NUCLEOTIDE SEQUENCE [LARGE SCALE GENOMIC DNA]</scope>
    <source>
        <strain evidence="2 3">UCD-FST 08-225</strain>
    </source>
</reference>
<dbReference type="Proteomes" id="UP000311382">
    <property type="component" value="Unassembled WGS sequence"/>
</dbReference>
<dbReference type="Gene3D" id="3.40.50.790">
    <property type="match status" value="1"/>
</dbReference>
<gene>
    <name evidence="2" type="ORF">DMC30DRAFT_418296</name>
</gene>
<keyword evidence="2" id="KW-0689">Ribosomal protein</keyword>
<feature type="compositionally biased region" description="Low complexity" evidence="1">
    <location>
        <begin position="1"/>
        <end position="15"/>
    </location>
</feature>
<evidence type="ECO:0000256" key="1">
    <source>
        <dbReference type="SAM" id="MobiDB-lite"/>
    </source>
</evidence>
<evidence type="ECO:0000313" key="2">
    <source>
        <dbReference type="EMBL" id="TNY19043.1"/>
    </source>
</evidence>
<accession>A0A5C5FQG5</accession>
<dbReference type="STRING" id="5288.A0A5C5FQG5"/>
<dbReference type="CDD" id="cd00403">
    <property type="entry name" value="Ribosomal_L1"/>
    <property type="match status" value="1"/>
</dbReference>